<dbReference type="GO" id="GO:0008233">
    <property type="term" value="F:peptidase activity"/>
    <property type="evidence" value="ECO:0007669"/>
    <property type="project" value="UniProtKB-KW"/>
</dbReference>
<evidence type="ECO:0000313" key="1">
    <source>
        <dbReference type="EMBL" id="ORM90030.1"/>
    </source>
</evidence>
<sequence length="313" mass="36176">MPGSIHYPPVLSLLSEARLSAVPALFGLQSDMEKYGFCIWQQHAAASLYPLVQQLELVLRNAIDGTARARFGDYWWDNIRCDATRENAGVFRDNIRKAEKKLRRMWRKAEASRPGLNDLAKVMTQPPPLTHDDIIAATDFHTWEAILVDAWAADTIMEQGDFLWPLSLTKVFRRLDTIDCNPKVARRKLINLINELREYRNRLFHHDCIWIKSRTTDARTAIDSIREKINLMEKVLYAVSPATVAALKKWGVFENARRICSTQELSIYLNHSYPQVQTEELPVFNRYLKPARDGWASATIMVEDKTCVLYRLR</sequence>
<accession>A0A1X1EM47</accession>
<dbReference type="STRING" id="55209.HA50_25985"/>
<dbReference type="AlphaFoldDB" id="A0A1X1EM47"/>
<keyword evidence="1" id="KW-0378">Hydrolase</keyword>
<keyword evidence="2" id="KW-1185">Reference proteome</keyword>
<name>A0A1X1EM47_PANCY</name>
<organism evidence="1 2">
    <name type="scientific">Pantoea cypripedii</name>
    <name type="common">Pectobacterium cypripedii</name>
    <name type="synonym">Erwinia cypripedii</name>
    <dbReference type="NCBI Taxonomy" id="55209"/>
    <lineage>
        <taxon>Bacteria</taxon>
        <taxon>Pseudomonadati</taxon>
        <taxon>Pseudomonadota</taxon>
        <taxon>Gammaproteobacteria</taxon>
        <taxon>Enterobacterales</taxon>
        <taxon>Erwiniaceae</taxon>
        <taxon>Pantoea</taxon>
    </lineage>
</organism>
<protein>
    <submittedName>
        <fullName evidence="1">CAAX protease</fullName>
    </submittedName>
</protein>
<dbReference type="GO" id="GO:0006508">
    <property type="term" value="P:proteolysis"/>
    <property type="evidence" value="ECO:0007669"/>
    <property type="project" value="UniProtKB-KW"/>
</dbReference>
<gene>
    <name evidence="1" type="ORF">HA50_25985</name>
</gene>
<comment type="caution">
    <text evidence="1">The sequence shown here is derived from an EMBL/GenBank/DDBJ whole genome shotgun (WGS) entry which is preliminary data.</text>
</comment>
<reference evidence="1 2" key="1">
    <citation type="journal article" date="2017" name="Antonie Van Leeuwenhoek">
        <title>Phylogenomic resolution of the bacterial genus Pantoea and its relationship with Erwinia and Tatumella.</title>
        <authorList>
            <person name="Palmer M."/>
            <person name="Steenkamp E.T."/>
            <person name="Coetzee M.P."/>
            <person name="Chan W.Y."/>
            <person name="van Zyl E."/>
            <person name="De Maayer P."/>
            <person name="Coutinho T.A."/>
            <person name="Blom J."/>
            <person name="Smits T.H."/>
            <person name="Duffy B."/>
            <person name="Venter S.N."/>
        </authorList>
    </citation>
    <scope>NUCLEOTIDE SEQUENCE [LARGE SCALE GENOMIC DNA]</scope>
    <source>
        <strain evidence="1 2">LMG 2657</strain>
    </source>
</reference>
<keyword evidence="1" id="KW-0645">Protease</keyword>
<dbReference type="Proteomes" id="UP000193749">
    <property type="component" value="Unassembled WGS sequence"/>
</dbReference>
<dbReference type="RefSeq" id="WP_084879750.1">
    <property type="nucleotide sequence ID" value="NZ_JAGGMY010000002.1"/>
</dbReference>
<dbReference type="EMBL" id="MLJI01000002">
    <property type="protein sequence ID" value="ORM90030.1"/>
    <property type="molecule type" value="Genomic_DNA"/>
</dbReference>
<proteinExistence type="predicted"/>
<dbReference type="OrthoDB" id="9813050at2"/>
<evidence type="ECO:0000313" key="2">
    <source>
        <dbReference type="Proteomes" id="UP000193749"/>
    </source>
</evidence>